<organism evidence="5 6">
    <name type="scientific">Mucilaginibacter mali</name>
    <dbReference type="NCBI Taxonomy" id="2740462"/>
    <lineage>
        <taxon>Bacteria</taxon>
        <taxon>Pseudomonadati</taxon>
        <taxon>Bacteroidota</taxon>
        <taxon>Sphingobacteriia</taxon>
        <taxon>Sphingobacteriales</taxon>
        <taxon>Sphingobacteriaceae</taxon>
        <taxon>Mucilaginibacter</taxon>
    </lineage>
</organism>
<dbReference type="KEGG" id="mmab:HQ865_00535"/>
<evidence type="ECO:0000259" key="3">
    <source>
        <dbReference type="Pfam" id="PF01648"/>
    </source>
</evidence>
<dbReference type="GO" id="GO:0008897">
    <property type="term" value="F:holo-[acyl-carrier-protein] synthase activity"/>
    <property type="evidence" value="ECO:0007669"/>
    <property type="project" value="InterPro"/>
</dbReference>
<dbReference type="GO" id="GO:0005829">
    <property type="term" value="C:cytosol"/>
    <property type="evidence" value="ECO:0007669"/>
    <property type="project" value="TreeGrafter"/>
</dbReference>
<dbReference type="GO" id="GO:0000287">
    <property type="term" value="F:magnesium ion binding"/>
    <property type="evidence" value="ECO:0007669"/>
    <property type="project" value="InterPro"/>
</dbReference>
<comment type="similarity">
    <text evidence="1">Belongs to the P-Pant transferase superfamily. Gsp/Sfp/HetI/AcpT family.</text>
</comment>
<name>A0A7D4PYL7_9SPHI</name>
<dbReference type="InterPro" id="IPR037143">
    <property type="entry name" value="4-PPantetheinyl_Trfase_dom_sf"/>
</dbReference>
<dbReference type="Pfam" id="PF01648">
    <property type="entry name" value="ACPS"/>
    <property type="match status" value="1"/>
</dbReference>
<dbReference type="GO" id="GO:0019878">
    <property type="term" value="P:lysine biosynthetic process via aminoadipic acid"/>
    <property type="evidence" value="ECO:0007669"/>
    <property type="project" value="TreeGrafter"/>
</dbReference>
<evidence type="ECO:0000313" key="5">
    <source>
        <dbReference type="EMBL" id="QKJ28306.1"/>
    </source>
</evidence>
<dbReference type="SUPFAM" id="SSF56214">
    <property type="entry name" value="4'-phosphopantetheinyl transferase"/>
    <property type="match status" value="2"/>
</dbReference>
<dbReference type="EMBL" id="CP054139">
    <property type="protein sequence ID" value="QKJ28306.1"/>
    <property type="molecule type" value="Genomic_DNA"/>
</dbReference>
<dbReference type="PANTHER" id="PTHR12215">
    <property type="entry name" value="PHOSPHOPANTETHEINE TRANSFERASE"/>
    <property type="match status" value="1"/>
</dbReference>
<keyword evidence="2 5" id="KW-0808">Transferase</keyword>
<dbReference type="RefSeq" id="WP_173413008.1">
    <property type="nucleotide sequence ID" value="NZ_CP054139.1"/>
</dbReference>
<accession>A0A7D4PYL7</accession>
<reference evidence="5 6" key="1">
    <citation type="submission" date="2020-05" db="EMBL/GenBank/DDBJ databases">
        <title>Mucilaginibacter mali sp. nov.</title>
        <authorList>
            <person name="Kim H.S."/>
            <person name="Lee K.C."/>
            <person name="Suh M.K."/>
            <person name="Kim J.-S."/>
            <person name="Han K.-I."/>
            <person name="Eom M.K."/>
            <person name="Shin Y.K."/>
            <person name="Lee J.-S."/>
        </authorList>
    </citation>
    <scope>NUCLEOTIDE SEQUENCE [LARGE SCALE GENOMIC DNA]</scope>
    <source>
        <strain evidence="5 6">G2-14</strain>
    </source>
</reference>
<dbReference type="PANTHER" id="PTHR12215:SF10">
    <property type="entry name" value="L-AMINOADIPATE-SEMIALDEHYDE DEHYDROGENASE-PHOSPHOPANTETHEINYL TRANSFERASE"/>
    <property type="match status" value="1"/>
</dbReference>
<evidence type="ECO:0000256" key="1">
    <source>
        <dbReference type="ARBA" id="ARBA00010990"/>
    </source>
</evidence>
<dbReference type="AlphaFoldDB" id="A0A7D4PYL7"/>
<dbReference type="InterPro" id="IPR050559">
    <property type="entry name" value="P-Pant_transferase_sf"/>
</dbReference>
<dbReference type="Gene3D" id="3.90.470.20">
    <property type="entry name" value="4'-phosphopantetheinyl transferase domain"/>
    <property type="match status" value="2"/>
</dbReference>
<proteinExistence type="inferred from homology"/>
<sequence>MPGTVECSFIGRPAWDQQPASDGLHKYTVYIWHGVTAGLLHLYDACFTLLEPQEQARALRYYQLKDKQRYVIQHGILRVLLGQQVNMPARQIPFTYNSNKKPGLAVADRSCHFNISHSAGEFLIALGDTELGIDIEWMNPDFAYADVASQYFSAAEVDYINSSPDATAAFFLLWTRKEALLKACGTGIDDNLPDMPALDGKGTLPVDYENIGWITESFFTGENFMGSITYPSPKTCLQFRKLDIETLCLLF</sequence>
<evidence type="ECO:0000256" key="2">
    <source>
        <dbReference type="ARBA" id="ARBA00022679"/>
    </source>
</evidence>
<gene>
    <name evidence="5" type="ORF">HQ865_00535</name>
</gene>
<evidence type="ECO:0000313" key="6">
    <source>
        <dbReference type="Proteomes" id="UP000505355"/>
    </source>
</evidence>
<evidence type="ECO:0000259" key="4">
    <source>
        <dbReference type="Pfam" id="PF22624"/>
    </source>
</evidence>
<feature type="domain" description="4'-phosphopantetheinyl transferase" evidence="3">
    <location>
        <begin position="131"/>
        <end position="190"/>
    </location>
</feature>
<dbReference type="Pfam" id="PF22624">
    <property type="entry name" value="AASDHPPT_N"/>
    <property type="match status" value="1"/>
</dbReference>
<dbReference type="InterPro" id="IPR008278">
    <property type="entry name" value="4-PPantetheinyl_Trfase_dom"/>
</dbReference>
<keyword evidence="6" id="KW-1185">Reference proteome</keyword>
<dbReference type="InterPro" id="IPR055066">
    <property type="entry name" value="AASDHPPT_N"/>
</dbReference>
<dbReference type="Proteomes" id="UP000505355">
    <property type="component" value="Chromosome"/>
</dbReference>
<feature type="domain" description="4'-phosphopantetheinyl transferase N-terminal" evidence="4">
    <location>
        <begin position="43"/>
        <end position="124"/>
    </location>
</feature>
<protein>
    <submittedName>
        <fullName evidence="5">4'-phosphopantetheinyl transferase superfamily protein</fullName>
    </submittedName>
</protein>